<feature type="transmembrane region" description="Helical" evidence="1">
    <location>
        <begin position="110"/>
        <end position="131"/>
    </location>
</feature>
<gene>
    <name evidence="2" type="ORF">Cco03nite_53260</name>
</gene>
<evidence type="ECO:0000256" key="1">
    <source>
        <dbReference type="SAM" id="Phobius"/>
    </source>
</evidence>
<evidence type="ECO:0008006" key="4">
    <source>
        <dbReference type="Google" id="ProtNLM"/>
    </source>
</evidence>
<name>A0A8J3P8W9_9ACTN</name>
<feature type="transmembrane region" description="Helical" evidence="1">
    <location>
        <begin position="36"/>
        <end position="53"/>
    </location>
</feature>
<reference evidence="2 3" key="1">
    <citation type="submission" date="2021-01" db="EMBL/GenBank/DDBJ databases">
        <title>Whole genome shotgun sequence of Catellatospora coxensis NBRC 107359.</title>
        <authorList>
            <person name="Komaki H."/>
            <person name="Tamura T."/>
        </authorList>
    </citation>
    <scope>NUCLEOTIDE SEQUENCE [LARGE SCALE GENOMIC DNA]</scope>
    <source>
        <strain evidence="2 3">NBRC 107359</strain>
    </source>
</reference>
<evidence type="ECO:0000313" key="3">
    <source>
        <dbReference type="Proteomes" id="UP000630887"/>
    </source>
</evidence>
<accession>A0A8J3P8W9</accession>
<keyword evidence="3" id="KW-1185">Reference proteome</keyword>
<keyword evidence="1" id="KW-0812">Transmembrane</keyword>
<keyword evidence="1" id="KW-1133">Transmembrane helix</keyword>
<keyword evidence="1" id="KW-0472">Membrane</keyword>
<dbReference type="InterPro" id="IPR011042">
    <property type="entry name" value="6-blade_b-propeller_TolB-like"/>
</dbReference>
<dbReference type="EMBL" id="BONI01000050">
    <property type="protein sequence ID" value="GIG08626.1"/>
    <property type="molecule type" value="Genomic_DNA"/>
</dbReference>
<proteinExistence type="predicted"/>
<feature type="transmembrane region" description="Helical" evidence="1">
    <location>
        <begin position="460"/>
        <end position="483"/>
    </location>
</feature>
<dbReference type="AlphaFoldDB" id="A0A8J3P8W9"/>
<feature type="transmembrane region" description="Helical" evidence="1">
    <location>
        <begin position="73"/>
        <end position="98"/>
    </location>
</feature>
<dbReference type="Gene3D" id="2.120.10.30">
    <property type="entry name" value="TolB, C-terminal domain"/>
    <property type="match status" value="1"/>
</dbReference>
<protein>
    <recommendedName>
        <fullName evidence="4">WD40 repeat protein</fullName>
    </recommendedName>
</protein>
<dbReference type="RefSeq" id="WP_203694938.1">
    <property type="nucleotide sequence ID" value="NZ_BAAALC010000001.1"/>
</dbReference>
<comment type="caution">
    <text evidence="2">The sequence shown here is derived from an EMBL/GenBank/DDBJ whole genome shotgun (WGS) entry which is preliminary data.</text>
</comment>
<sequence length="498" mass="52159">MSLREHLRAVAETEPPPALPEHFFARSRRRARRRRLAGTGLLATAGVATALAVTSDGGTRAVQPAAPPGLSGLGGSGLGGPLGWALLAVLLVLLAVLWRDMPGRSLVRRLATAAVVGALLILAAPPGSALWGEPRGRVGLPDRLAARDSWWSAAELQQSPPGPVALVYSGRATHGNLEEGRLVLLAADGDRYRVLDVFSDPLEQIVHEELASTWPVLSPDGRLLSAGGYGVFDLVTGEQVHGQGWESVPRAWSADGRRVARAAANPADGAQTGWQVQDLASGRTLRTVPYAEPGGGAMAALSPDGSRIAVEHGDRIAVYPVAGGEPVTWPRDGWRLGDSTAWSPDGRLLAMVRRTACVGCGQPTGPSEVRVVDVETGAVVTGGAFAPLPSDIPVRVQGWRTPEQLVVQVGGAVEVFMLGRATPSRLLTLPAGVSAIEIATSRLADPLRPAEPATYGPPNLFLWLTLGICGMPVLLAAVGAWSLSRRMRGRSRRGGDPA</sequence>
<dbReference type="SUPFAM" id="SSF69304">
    <property type="entry name" value="Tricorn protease N-terminal domain"/>
    <property type="match status" value="1"/>
</dbReference>
<evidence type="ECO:0000313" key="2">
    <source>
        <dbReference type="EMBL" id="GIG08626.1"/>
    </source>
</evidence>
<dbReference type="Proteomes" id="UP000630887">
    <property type="component" value="Unassembled WGS sequence"/>
</dbReference>
<organism evidence="2 3">
    <name type="scientific">Catellatospora coxensis</name>
    <dbReference type="NCBI Taxonomy" id="310354"/>
    <lineage>
        <taxon>Bacteria</taxon>
        <taxon>Bacillati</taxon>
        <taxon>Actinomycetota</taxon>
        <taxon>Actinomycetes</taxon>
        <taxon>Micromonosporales</taxon>
        <taxon>Micromonosporaceae</taxon>
        <taxon>Catellatospora</taxon>
    </lineage>
</organism>